<dbReference type="AlphaFoldDB" id="A0A554RX60"/>
<keyword evidence="2" id="KW-1185">Reference proteome</keyword>
<protein>
    <submittedName>
        <fullName evidence="1">Uncharacterized protein</fullName>
    </submittedName>
</protein>
<dbReference type="EMBL" id="VLNT01000012">
    <property type="protein sequence ID" value="TSD58688.1"/>
    <property type="molecule type" value="Genomic_DNA"/>
</dbReference>
<evidence type="ECO:0000313" key="2">
    <source>
        <dbReference type="Proteomes" id="UP000316988"/>
    </source>
</evidence>
<dbReference type="OrthoDB" id="5108570at2"/>
<comment type="caution">
    <text evidence="1">The sequence shown here is derived from an EMBL/GenBank/DDBJ whole genome shotgun (WGS) entry which is preliminary data.</text>
</comment>
<dbReference type="RefSeq" id="WP_143914093.1">
    <property type="nucleotide sequence ID" value="NZ_VLNT01000012.1"/>
</dbReference>
<name>A0A554RX60_9ACTN</name>
<reference evidence="1 2" key="1">
    <citation type="submission" date="2019-07" db="EMBL/GenBank/DDBJ databases">
        <authorList>
            <person name="Zhao L.H."/>
        </authorList>
    </citation>
    <scope>NUCLEOTIDE SEQUENCE [LARGE SCALE GENOMIC DNA]</scope>
    <source>
        <strain evidence="1 2">Co35</strain>
    </source>
</reference>
<proteinExistence type="predicted"/>
<evidence type="ECO:0000313" key="1">
    <source>
        <dbReference type="EMBL" id="TSD58688.1"/>
    </source>
</evidence>
<sequence>MDYRTFAEAYRAKATKNPWRGVDSVPLQLVEMHSELNAFGRLLHARLLDGAPTTPASFNQFSTRYVDKAIALEPIIREHHQASLATALEAAEPSANLNREEVALRDFLEDSGADRSTRQPHRHNLQTLKEADPYRHSRVLNNGLWSIQMFGHTQSQWYQALTDVPVHPDAWLSSQIGLANLAAVTIAQRERLYDASVFYLDELEPLRQSITGNLAEADALITLLEVARRQAGLTVIPAPPQFEAYAGPANADFLVLDLLRAQIIGVQVKSSQVHRTPDTYDQERIVLIDASVDLFGTLSRRTHLGRSDASIRSWPGMVTGHFLRGIQVPRPPWPWLNLGEFTAARQRVQNIAAEARDRNHEAEEIVRERVLTALGR</sequence>
<accession>A0A554RX60</accession>
<organism evidence="1 2">
    <name type="scientific">Aeromicrobium piscarium</name>
    <dbReference type="NCBI Taxonomy" id="2590901"/>
    <lineage>
        <taxon>Bacteria</taxon>
        <taxon>Bacillati</taxon>
        <taxon>Actinomycetota</taxon>
        <taxon>Actinomycetes</taxon>
        <taxon>Propionibacteriales</taxon>
        <taxon>Nocardioidaceae</taxon>
        <taxon>Aeromicrobium</taxon>
    </lineage>
</organism>
<gene>
    <name evidence="1" type="ORF">FNM00_13595</name>
</gene>
<dbReference type="Proteomes" id="UP000316988">
    <property type="component" value="Unassembled WGS sequence"/>
</dbReference>